<dbReference type="PANTHER" id="PTHR38048">
    <property type="entry name" value="EXPRESSED PROTEIN"/>
    <property type="match status" value="1"/>
</dbReference>
<name>A0A4V6N4U8_9ACTN</name>
<comment type="caution">
    <text evidence="2">The sequence shown here is derived from an EMBL/GenBank/DDBJ whole genome shotgun (WGS) entry which is preliminary data.</text>
</comment>
<dbReference type="EMBL" id="SJKB01000007">
    <property type="protein sequence ID" value="TCC59572.1"/>
    <property type="molecule type" value="Genomic_DNA"/>
</dbReference>
<evidence type="ECO:0000259" key="1">
    <source>
        <dbReference type="Pfam" id="PF01814"/>
    </source>
</evidence>
<dbReference type="InterPro" id="IPR012312">
    <property type="entry name" value="Hemerythrin-like"/>
</dbReference>
<sequence length="210" mass="23874">MIVVHTAFRREFRLAPGLVRAVEDGDTRRAGTICAHLEFLTSVLHLHHTGEDRLLWPKLLERVPEELAPIVHLMEAQHERVAAVLEDIERVRAQWRSTARPAERDELARLLDELYVGLCEHLDAEEERLLPIAARNVTEEEWLQLGEEGVKGLPKPELPLVLGMMQYEGDPEVVAEIVSHTPWLIRSVVPMLSRRAFRKHALAVHGTATP</sequence>
<dbReference type="Proteomes" id="UP000291144">
    <property type="component" value="Unassembled WGS sequence"/>
</dbReference>
<dbReference type="Pfam" id="PF01814">
    <property type="entry name" value="Hemerythrin"/>
    <property type="match status" value="1"/>
</dbReference>
<accession>A0A4V6N4U8</accession>
<keyword evidence="3" id="KW-1185">Reference proteome</keyword>
<dbReference type="AlphaFoldDB" id="A0A4V6N4U8"/>
<gene>
    <name evidence="2" type="ORF">E0H73_23375</name>
</gene>
<evidence type="ECO:0000313" key="3">
    <source>
        <dbReference type="Proteomes" id="UP000291144"/>
    </source>
</evidence>
<evidence type="ECO:0000313" key="2">
    <source>
        <dbReference type="EMBL" id="TCC59572.1"/>
    </source>
</evidence>
<proteinExistence type="predicted"/>
<dbReference type="OrthoDB" id="5197650at2"/>
<dbReference type="CDD" id="cd12108">
    <property type="entry name" value="Hr-like"/>
    <property type="match status" value="1"/>
</dbReference>
<protein>
    <submittedName>
        <fullName evidence="2">Hemerythrin domain-containing protein</fullName>
    </submittedName>
</protein>
<dbReference type="PANTHER" id="PTHR38048:SF1">
    <property type="entry name" value="HEMERYTHRIN-LIKE DOMAIN-CONTAINING PROTEIN"/>
    <property type="match status" value="1"/>
</dbReference>
<feature type="domain" description="Hemerythrin-like" evidence="1">
    <location>
        <begin position="5"/>
        <end position="133"/>
    </location>
</feature>
<dbReference type="InterPro" id="IPR053206">
    <property type="entry name" value="Dimeric_xanthone_biosynth"/>
</dbReference>
<organism evidence="2 3">
    <name type="scientific">Kribbella pittospori</name>
    <dbReference type="NCBI Taxonomy" id="722689"/>
    <lineage>
        <taxon>Bacteria</taxon>
        <taxon>Bacillati</taxon>
        <taxon>Actinomycetota</taxon>
        <taxon>Actinomycetes</taxon>
        <taxon>Propionibacteriales</taxon>
        <taxon>Kribbellaceae</taxon>
        <taxon>Kribbella</taxon>
    </lineage>
</organism>
<reference evidence="2 3" key="1">
    <citation type="submission" date="2019-02" db="EMBL/GenBank/DDBJ databases">
        <title>Kribbella capetownensis sp. nov. and Kribbella speibonae sp. nov., isolated from soil.</title>
        <authorList>
            <person name="Curtis S.M."/>
            <person name="Norton I."/>
            <person name="Everest G.J."/>
            <person name="Meyers P.R."/>
        </authorList>
    </citation>
    <scope>NUCLEOTIDE SEQUENCE [LARGE SCALE GENOMIC DNA]</scope>
    <source>
        <strain evidence="2 3">NRRL B-24813</strain>
    </source>
</reference>
<dbReference type="Gene3D" id="1.20.120.520">
    <property type="entry name" value="nmb1532 protein domain like"/>
    <property type="match status" value="1"/>
</dbReference>